<evidence type="ECO:0000313" key="4">
    <source>
        <dbReference type="EMBL" id="CAD0108831.1"/>
    </source>
</evidence>
<accession>A0A9N8KBV8</accession>
<dbReference type="GO" id="GO:0006078">
    <property type="term" value="P:(1-&gt;6)-beta-D-glucan biosynthetic process"/>
    <property type="evidence" value="ECO:0007669"/>
    <property type="project" value="InterPro"/>
</dbReference>
<dbReference type="PANTHER" id="PTHR28154:SF1">
    <property type="entry name" value="CELL WALL SYNTHESIS PROTEIN KNH1-RELATED"/>
    <property type="match status" value="1"/>
</dbReference>
<name>A0A9N8KBV8_9PEZI</name>
<dbReference type="AlphaFoldDB" id="A0A9N8KBV8"/>
<dbReference type="PANTHER" id="PTHR28154">
    <property type="entry name" value="CELL WALL SYNTHESIS PROTEIN KNH1-RELATED"/>
    <property type="match status" value="1"/>
</dbReference>
<comment type="caution">
    <text evidence="4">The sequence shown here is derived from an EMBL/GenBank/DDBJ whole genome shotgun (WGS) entry which is preliminary data.</text>
</comment>
<dbReference type="GO" id="GO:0031505">
    <property type="term" value="P:fungal-type cell wall organization"/>
    <property type="evidence" value="ECO:0007669"/>
    <property type="project" value="TreeGrafter"/>
</dbReference>
<dbReference type="EMBL" id="CAINUL010000003">
    <property type="protein sequence ID" value="CAD0108831.1"/>
    <property type="molecule type" value="Genomic_DNA"/>
</dbReference>
<keyword evidence="1 2" id="KW-0732">Signal</keyword>
<dbReference type="Pfam" id="PF10342">
    <property type="entry name" value="Kre9_KNH"/>
    <property type="match status" value="1"/>
</dbReference>
<keyword evidence="5" id="KW-1185">Reference proteome</keyword>
<dbReference type="GO" id="GO:0042546">
    <property type="term" value="P:cell wall biogenesis"/>
    <property type="evidence" value="ECO:0007669"/>
    <property type="project" value="InterPro"/>
</dbReference>
<evidence type="ECO:0000259" key="3">
    <source>
        <dbReference type="Pfam" id="PF10342"/>
    </source>
</evidence>
<feature type="domain" description="Yeast cell wall synthesis Kre9/Knh1-like N-terminal" evidence="3">
    <location>
        <begin position="24"/>
        <end position="71"/>
    </location>
</feature>
<dbReference type="InterPro" id="IPR045328">
    <property type="entry name" value="Kre9/Knh1"/>
</dbReference>
<dbReference type="Proteomes" id="UP000745764">
    <property type="component" value="Unassembled WGS sequence"/>
</dbReference>
<evidence type="ECO:0000256" key="2">
    <source>
        <dbReference type="SAM" id="SignalP"/>
    </source>
</evidence>
<dbReference type="OrthoDB" id="2432613at2759"/>
<dbReference type="InterPro" id="IPR018466">
    <property type="entry name" value="Kre9/Knh1-like_N"/>
</dbReference>
<dbReference type="GO" id="GO:0005576">
    <property type="term" value="C:extracellular region"/>
    <property type="evidence" value="ECO:0007669"/>
    <property type="project" value="TreeGrafter"/>
</dbReference>
<feature type="chain" id="PRO_5040195270" description="Yeast cell wall synthesis Kre9/Knh1-like N-terminal domain-containing protein" evidence="2">
    <location>
        <begin position="19"/>
        <end position="93"/>
    </location>
</feature>
<feature type="signal peptide" evidence="2">
    <location>
        <begin position="1"/>
        <end position="18"/>
    </location>
</feature>
<organism evidence="4 5">
    <name type="scientific">Aureobasidium uvarum</name>
    <dbReference type="NCBI Taxonomy" id="2773716"/>
    <lineage>
        <taxon>Eukaryota</taxon>
        <taxon>Fungi</taxon>
        <taxon>Dikarya</taxon>
        <taxon>Ascomycota</taxon>
        <taxon>Pezizomycotina</taxon>
        <taxon>Dothideomycetes</taxon>
        <taxon>Dothideomycetidae</taxon>
        <taxon>Dothideales</taxon>
        <taxon>Saccotheciaceae</taxon>
        <taxon>Aureobasidium</taxon>
    </lineage>
</organism>
<proteinExistence type="predicted"/>
<gene>
    <name evidence="4" type="ORF">AWRI4620_LOCUS3086</name>
</gene>
<protein>
    <recommendedName>
        <fullName evidence="3">Yeast cell wall synthesis Kre9/Knh1-like N-terminal domain-containing protein</fullName>
    </recommendedName>
</protein>
<evidence type="ECO:0000256" key="1">
    <source>
        <dbReference type="ARBA" id="ARBA00022729"/>
    </source>
</evidence>
<evidence type="ECO:0000313" key="5">
    <source>
        <dbReference type="Proteomes" id="UP000745764"/>
    </source>
</evidence>
<reference evidence="4" key="1">
    <citation type="submission" date="2020-06" db="EMBL/GenBank/DDBJ databases">
        <authorList>
            <person name="Onetto C."/>
        </authorList>
    </citation>
    <scope>NUCLEOTIDE SEQUENCE</scope>
</reference>
<sequence>MRCHILTVLATLAATVVADVKFSSPVAGQQIAGGTAFTITWTDDGTTPTIDQFAGYTLNLMAGGNTAVERIPAGAATQPTAADMKRYLNRWKD</sequence>